<reference evidence="1 2" key="1">
    <citation type="submission" date="2013-07" db="EMBL/GenBank/DDBJ databases">
        <title>Genome sequence of Salmonella bongori N268-08 - a rare clinical isolate.</title>
        <authorList>
            <person name="Marti R."/>
            <person name="Hagens S."/>
            <person name="Loessner M.J."/>
            <person name="Klumpp J."/>
        </authorList>
    </citation>
    <scope>NUCLEOTIDE SEQUENCE [LARGE SCALE GENOMIC DNA]</scope>
    <source>
        <strain evidence="1 2">N268-08</strain>
    </source>
</reference>
<dbReference type="HOGENOM" id="CLU_3172895_0_0_6"/>
<dbReference type="KEGG" id="sbz:A464_2277"/>
<dbReference type="Proteomes" id="UP000015042">
    <property type="component" value="Chromosome"/>
</dbReference>
<proteinExistence type="predicted"/>
<dbReference type="AlphaFoldDB" id="S5NGT0"/>
<gene>
    <name evidence="1" type="ORF">A464_2277</name>
</gene>
<protein>
    <submittedName>
        <fullName evidence="1">Uncharacterized protein</fullName>
    </submittedName>
</protein>
<dbReference type="PATRIC" id="fig|1197719.3.peg.2271"/>
<dbReference type="EMBL" id="CP006608">
    <property type="protein sequence ID" value="AGR59462.1"/>
    <property type="molecule type" value="Genomic_DNA"/>
</dbReference>
<evidence type="ECO:0000313" key="1">
    <source>
        <dbReference type="EMBL" id="AGR59462.1"/>
    </source>
</evidence>
<organism evidence="1 2">
    <name type="scientific">Salmonella bongori N268-08</name>
    <dbReference type="NCBI Taxonomy" id="1197719"/>
    <lineage>
        <taxon>Bacteria</taxon>
        <taxon>Pseudomonadati</taxon>
        <taxon>Pseudomonadota</taxon>
        <taxon>Gammaproteobacteria</taxon>
        <taxon>Enterobacterales</taxon>
        <taxon>Enterobacteriaceae</taxon>
        <taxon>Salmonella</taxon>
    </lineage>
</organism>
<accession>S5NGT0</accession>
<sequence length="47" mass="5543">MIGKNIILIVHIYLTDLFFQLVLKYQYVHTARQAACVGFNVHYRNNC</sequence>
<name>S5NGT0_SALBN</name>
<evidence type="ECO:0000313" key="2">
    <source>
        <dbReference type="Proteomes" id="UP000015042"/>
    </source>
</evidence>